<evidence type="ECO:0000256" key="1">
    <source>
        <dbReference type="SAM" id="MobiDB-lite"/>
    </source>
</evidence>
<feature type="signal peptide" evidence="2">
    <location>
        <begin position="1"/>
        <end position="28"/>
    </location>
</feature>
<organism evidence="3 4">
    <name type="scientific">Saccharopolyspora halophila</name>
    <dbReference type="NCBI Taxonomy" id="405551"/>
    <lineage>
        <taxon>Bacteria</taxon>
        <taxon>Bacillati</taxon>
        <taxon>Actinomycetota</taxon>
        <taxon>Actinomycetes</taxon>
        <taxon>Pseudonocardiales</taxon>
        <taxon>Pseudonocardiaceae</taxon>
        <taxon>Saccharopolyspora</taxon>
    </lineage>
</organism>
<gene>
    <name evidence="3" type="ORF">GCM10009854_10690</name>
</gene>
<name>A0ABP5STD6_9PSEU</name>
<evidence type="ECO:0008006" key="5">
    <source>
        <dbReference type="Google" id="ProtNLM"/>
    </source>
</evidence>
<keyword evidence="2" id="KW-0732">Signal</keyword>
<accession>A0ABP5STD6</accession>
<sequence>MNIRTTSVAVLAAIPLALSACGTPQAGAPEPKAPTAEQVQWAGKMCGLVTGFSEQQKQLPKVDKTNTQTVKDSVIHRLDTASGAADDTVNGLKGLGPAPIQGADQVNQSFQQGFGEVRDVLEQARAVAKQIDVNDKQKFNEGIGALQDQLKKSNQIDLGSKFGKLEQNPELKRSAERAPECKPFFQQKPQQQQQPAPQQPAPEQQPPANKPG</sequence>
<comment type="caution">
    <text evidence="3">The sequence shown here is derived from an EMBL/GenBank/DDBJ whole genome shotgun (WGS) entry which is preliminary data.</text>
</comment>
<feature type="chain" id="PRO_5046610743" description="Small secreted protein" evidence="2">
    <location>
        <begin position="29"/>
        <end position="212"/>
    </location>
</feature>
<reference evidence="4" key="1">
    <citation type="journal article" date="2019" name="Int. J. Syst. Evol. Microbiol.">
        <title>The Global Catalogue of Microorganisms (GCM) 10K type strain sequencing project: providing services to taxonomists for standard genome sequencing and annotation.</title>
        <authorList>
            <consortium name="The Broad Institute Genomics Platform"/>
            <consortium name="The Broad Institute Genome Sequencing Center for Infectious Disease"/>
            <person name="Wu L."/>
            <person name="Ma J."/>
        </authorList>
    </citation>
    <scope>NUCLEOTIDE SEQUENCE [LARGE SCALE GENOMIC DNA]</scope>
    <source>
        <strain evidence="4">JCM 16221</strain>
    </source>
</reference>
<feature type="compositionally biased region" description="Basic and acidic residues" evidence="1">
    <location>
        <begin position="163"/>
        <end position="180"/>
    </location>
</feature>
<keyword evidence="4" id="KW-1185">Reference proteome</keyword>
<dbReference type="PROSITE" id="PS51257">
    <property type="entry name" value="PROKAR_LIPOPROTEIN"/>
    <property type="match status" value="1"/>
</dbReference>
<proteinExistence type="predicted"/>
<evidence type="ECO:0000313" key="3">
    <source>
        <dbReference type="EMBL" id="GAA2336615.1"/>
    </source>
</evidence>
<dbReference type="RefSeq" id="WP_344127220.1">
    <property type="nucleotide sequence ID" value="NZ_BAAARA010000003.1"/>
</dbReference>
<feature type="region of interest" description="Disordered" evidence="1">
    <location>
        <begin position="158"/>
        <end position="212"/>
    </location>
</feature>
<dbReference type="EMBL" id="BAAARA010000003">
    <property type="protein sequence ID" value="GAA2336615.1"/>
    <property type="molecule type" value="Genomic_DNA"/>
</dbReference>
<feature type="compositionally biased region" description="Low complexity" evidence="1">
    <location>
        <begin position="181"/>
        <end position="196"/>
    </location>
</feature>
<dbReference type="Proteomes" id="UP001501218">
    <property type="component" value="Unassembled WGS sequence"/>
</dbReference>
<protein>
    <recommendedName>
        <fullName evidence="5">Small secreted protein</fullName>
    </recommendedName>
</protein>
<feature type="compositionally biased region" description="Pro residues" evidence="1">
    <location>
        <begin position="197"/>
        <end position="212"/>
    </location>
</feature>
<evidence type="ECO:0000313" key="4">
    <source>
        <dbReference type="Proteomes" id="UP001501218"/>
    </source>
</evidence>
<evidence type="ECO:0000256" key="2">
    <source>
        <dbReference type="SAM" id="SignalP"/>
    </source>
</evidence>